<dbReference type="PANTHER" id="PTHR35807">
    <property type="entry name" value="TRANSCRIPTIONAL REGULATOR REDD-RELATED"/>
    <property type="match status" value="1"/>
</dbReference>
<feature type="domain" description="OmpR/PhoB-type" evidence="3">
    <location>
        <begin position="1"/>
        <end position="77"/>
    </location>
</feature>
<evidence type="ECO:0000313" key="5">
    <source>
        <dbReference type="Proteomes" id="UP001596956"/>
    </source>
</evidence>
<protein>
    <submittedName>
        <fullName evidence="4">Winged helix-turn-helix domain-containing protein</fullName>
    </submittedName>
</protein>
<name>A0ABW3BJ90_9ACTN</name>
<feature type="non-terminal residue" evidence="4">
    <location>
        <position position="77"/>
    </location>
</feature>
<dbReference type="SUPFAM" id="SSF46894">
    <property type="entry name" value="C-terminal effector domain of the bipartite response regulators"/>
    <property type="match status" value="1"/>
</dbReference>
<sequence>MRFGVLGALELWRADGEPFRVPEAKVRGLLAALLVREGRPAAAERLIDELWGEDLPANPPRVLRAKVSQLRGVLGRA</sequence>
<evidence type="ECO:0000313" key="4">
    <source>
        <dbReference type="EMBL" id="MFD0803318.1"/>
    </source>
</evidence>
<evidence type="ECO:0000256" key="2">
    <source>
        <dbReference type="PROSITE-ProRule" id="PRU01091"/>
    </source>
</evidence>
<accession>A0ABW3BJ90</accession>
<dbReference type="InterPro" id="IPR051677">
    <property type="entry name" value="AfsR-DnrI-RedD_regulator"/>
</dbReference>
<dbReference type="Proteomes" id="UP001596956">
    <property type="component" value="Unassembled WGS sequence"/>
</dbReference>
<dbReference type="Gene3D" id="1.10.10.10">
    <property type="entry name" value="Winged helix-like DNA-binding domain superfamily/Winged helix DNA-binding domain"/>
    <property type="match status" value="1"/>
</dbReference>
<keyword evidence="5" id="KW-1185">Reference proteome</keyword>
<dbReference type="InterPro" id="IPR036388">
    <property type="entry name" value="WH-like_DNA-bd_sf"/>
</dbReference>
<dbReference type="PROSITE" id="PS51755">
    <property type="entry name" value="OMPR_PHOB"/>
    <property type="match status" value="1"/>
</dbReference>
<evidence type="ECO:0000259" key="3">
    <source>
        <dbReference type="PROSITE" id="PS51755"/>
    </source>
</evidence>
<dbReference type="InterPro" id="IPR016032">
    <property type="entry name" value="Sig_transdc_resp-reg_C-effctor"/>
</dbReference>
<comment type="caution">
    <text evidence="4">The sequence shown here is derived from an EMBL/GenBank/DDBJ whole genome shotgun (WGS) entry which is preliminary data.</text>
</comment>
<keyword evidence="1 2" id="KW-0238">DNA-binding</keyword>
<dbReference type="InterPro" id="IPR001867">
    <property type="entry name" value="OmpR/PhoB-type_DNA-bd"/>
</dbReference>
<gene>
    <name evidence="4" type="ORF">ACFQZU_18605</name>
</gene>
<evidence type="ECO:0000256" key="1">
    <source>
        <dbReference type="ARBA" id="ARBA00023125"/>
    </source>
</evidence>
<proteinExistence type="predicted"/>
<dbReference type="Pfam" id="PF00486">
    <property type="entry name" value="Trans_reg_C"/>
    <property type="match status" value="1"/>
</dbReference>
<feature type="DNA-binding region" description="OmpR/PhoB-type" evidence="2">
    <location>
        <begin position="1"/>
        <end position="77"/>
    </location>
</feature>
<reference evidence="5" key="1">
    <citation type="journal article" date="2019" name="Int. J. Syst. Evol. Microbiol.">
        <title>The Global Catalogue of Microorganisms (GCM) 10K type strain sequencing project: providing services to taxonomists for standard genome sequencing and annotation.</title>
        <authorList>
            <consortium name="The Broad Institute Genomics Platform"/>
            <consortium name="The Broad Institute Genome Sequencing Center for Infectious Disease"/>
            <person name="Wu L."/>
            <person name="Ma J."/>
        </authorList>
    </citation>
    <scope>NUCLEOTIDE SEQUENCE [LARGE SCALE GENOMIC DNA]</scope>
    <source>
        <strain evidence="5">CCUG 63369</strain>
    </source>
</reference>
<dbReference type="EMBL" id="JBHTHR010000833">
    <property type="protein sequence ID" value="MFD0803318.1"/>
    <property type="molecule type" value="Genomic_DNA"/>
</dbReference>
<organism evidence="4 5">
    <name type="scientific">Streptomonospora algeriensis</name>
    <dbReference type="NCBI Taxonomy" id="995084"/>
    <lineage>
        <taxon>Bacteria</taxon>
        <taxon>Bacillati</taxon>
        <taxon>Actinomycetota</taxon>
        <taxon>Actinomycetes</taxon>
        <taxon>Streptosporangiales</taxon>
        <taxon>Nocardiopsidaceae</taxon>
        <taxon>Streptomonospora</taxon>
    </lineage>
</organism>
<dbReference type="PANTHER" id="PTHR35807:SF1">
    <property type="entry name" value="TRANSCRIPTIONAL REGULATOR REDD"/>
    <property type="match status" value="1"/>
</dbReference>